<proteinExistence type="predicted"/>
<dbReference type="AlphaFoldDB" id="A0AAV5IBB1"/>
<evidence type="ECO:0000313" key="2">
    <source>
        <dbReference type="EMBL" id="GKU95147.1"/>
    </source>
</evidence>
<reference evidence="2 3" key="1">
    <citation type="journal article" date="2021" name="Commun. Biol.">
        <title>The genome of Shorea leprosula (Dipterocarpaceae) highlights the ecological relevance of drought in aseasonal tropical rainforests.</title>
        <authorList>
            <person name="Ng K.K.S."/>
            <person name="Kobayashi M.J."/>
            <person name="Fawcett J.A."/>
            <person name="Hatakeyama M."/>
            <person name="Paape T."/>
            <person name="Ng C.H."/>
            <person name="Ang C.C."/>
            <person name="Tnah L.H."/>
            <person name="Lee C.T."/>
            <person name="Nishiyama T."/>
            <person name="Sese J."/>
            <person name="O'Brien M.J."/>
            <person name="Copetti D."/>
            <person name="Mohd Noor M.I."/>
            <person name="Ong R.C."/>
            <person name="Putra M."/>
            <person name="Sireger I.Z."/>
            <person name="Indrioko S."/>
            <person name="Kosugi Y."/>
            <person name="Izuno A."/>
            <person name="Isagi Y."/>
            <person name="Lee S.L."/>
            <person name="Shimizu K.K."/>
        </authorList>
    </citation>
    <scope>NUCLEOTIDE SEQUENCE [LARGE SCALE GENOMIC DNA]</scope>
    <source>
        <strain evidence="2">214</strain>
    </source>
</reference>
<dbReference type="EMBL" id="BPVZ01000008">
    <property type="protein sequence ID" value="GKU95147.1"/>
    <property type="molecule type" value="Genomic_DNA"/>
</dbReference>
<sequence>MAGPVIGFHPHSFCNPSDHCVVPLGKQKAALSGRGPFIVRFKLPPTSNIAKVEVPVNIHAPSNTNGKGKVVDAIATGVSSMAADAVRNTDISPVLATQKPKIAGEEVATTKNTTTEVPVKKNQESRIKSTESVTVGKVGSTAVNNKGTCSRSPSGKVVHQDRNIGEPMKTSPEGLKNKASVPEGKYEDKFEASKRKLVEQYKGIQESRKKIKVIELKDLPKQGTHSGAPAPPTKKRMMKTKYGRH</sequence>
<gene>
    <name evidence="2" type="ORF">SLEP1_g8544</name>
</gene>
<comment type="caution">
    <text evidence="2">The sequence shown here is derived from an EMBL/GenBank/DDBJ whole genome shotgun (WGS) entry which is preliminary data.</text>
</comment>
<name>A0AAV5IBB1_9ROSI</name>
<feature type="region of interest" description="Disordered" evidence="1">
    <location>
        <begin position="144"/>
        <end position="180"/>
    </location>
</feature>
<protein>
    <submittedName>
        <fullName evidence="2">Uncharacterized protein</fullName>
    </submittedName>
</protein>
<evidence type="ECO:0000256" key="1">
    <source>
        <dbReference type="SAM" id="MobiDB-lite"/>
    </source>
</evidence>
<dbReference type="Proteomes" id="UP001054252">
    <property type="component" value="Unassembled WGS sequence"/>
</dbReference>
<feature type="compositionally biased region" description="Basic residues" evidence="1">
    <location>
        <begin position="233"/>
        <end position="245"/>
    </location>
</feature>
<feature type="region of interest" description="Disordered" evidence="1">
    <location>
        <begin position="216"/>
        <end position="245"/>
    </location>
</feature>
<evidence type="ECO:0000313" key="3">
    <source>
        <dbReference type="Proteomes" id="UP001054252"/>
    </source>
</evidence>
<organism evidence="2 3">
    <name type="scientific">Rubroshorea leprosula</name>
    <dbReference type="NCBI Taxonomy" id="152421"/>
    <lineage>
        <taxon>Eukaryota</taxon>
        <taxon>Viridiplantae</taxon>
        <taxon>Streptophyta</taxon>
        <taxon>Embryophyta</taxon>
        <taxon>Tracheophyta</taxon>
        <taxon>Spermatophyta</taxon>
        <taxon>Magnoliopsida</taxon>
        <taxon>eudicotyledons</taxon>
        <taxon>Gunneridae</taxon>
        <taxon>Pentapetalae</taxon>
        <taxon>rosids</taxon>
        <taxon>malvids</taxon>
        <taxon>Malvales</taxon>
        <taxon>Dipterocarpaceae</taxon>
        <taxon>Rubroshorea</taxon>
    </lineage>
</organism>
<feature type="compositionally biased region" description="Polar residues" evidence="1">
    <location>
        <begin position="144"/>
        <end position="153"/>
    </location>
</feature>
<accession>A0AAV5IBB1</accession>
<keyword evidence="3" id="KW-1185">Reference proteome</keyword>